<accession>X1T5Q9</accession>
<evidence type="ECO:0000259" key="3">
    <source>
        <dbReference type="Pfam" id="PF00004"/>
    </source>
</evidence>
<dbReference type="InterPro" id="IPR050168">
    <property type="entry name" value="AAA_ATPase_domain"/>
</dbReference>
<gene>
    <name evidence="5" type="ORF">S12H4_37602</name>
</gene>
<keyword evidence="2" id="KW-0067">ATP-binding</keyword>
<feature type="domain" description="AAA ATPase AAA+ lid" evidence="4">
    <location>
        <begin position="105"/>
        <end position="145"/>
    </location>
</feature>
<evidence type="ECO:0000259" key="4">
    <source>
        <dbReference type="Pfam" id="PF17862"/>
    </source>
</evidence>
<feature type="non-terminal residue" evidence="5">
    <location>
        <position position="267"/>
    </location>
</feature>
<dbReference type="Pfam" id="PF00004">
    <property type="entry name" value="AAA"/>
    <property type="match status" value="2"/>
</dbReference>
<dbReference type="Gene3D" id="3.40.50.300">
    <property type="entry name" value="P-loop containing nucleotide triphosphate hydrolases"/>
    <property type="match status" value="2"/>
</dbReference>
<evidence type="ECO:0008006" key="6">
    <source>
        <dbReference type="Google" id="ProtNLM"/>
    </source>
</evidence>
<comment type="caution">
    <text evidence="5">The sequence shown here is derived from an EMBL/GenBank/DDBJ whole genome shotgun (WGS) entry which is preliminary data.</text>
</comment>
<feature type="domain" description="ATPase AAA-type core" evidence="3">
    <location>
        <begin position="226"/>
        <end position="267"/>
    </location>
</feature>
<dbReference type="Gene3D" id="1.10.8.60">
    <property type="match status" value="1"/>
</dbReference>
<name>X1T5Q9_9ZZZZ</name>
<dbReference type="PANTHER" id="PTHR23077:SF171">
    <property type="entry name" value="NUCLEAR VALOSIN-CONTAINING PROTEIN-LIKE"/>
    <property type="match status" value="1"/>
</dbReference>
<feature type="non-terminal residue" evidence="5">
    <location>
        <position position="1"/>
    </location>
</feature>
<evidence type="ECO:0000256" key="2">
    <source>
        <dbReference type="ARBA" id="ARBA00022840"/>
    </source>
</evidence>
<dbReference type="Pfam" id="PF17862">
    <property type="entry name" value="AAA_lid_3"/>
    <property type="match status" value="1"/>
</dbReference>
<dbReference type="SUPFAM" id="SSF52540">
    <property type="entry name" value="P-loop containing nucleoside triphosphate hydrolases"/>
    <property type="match status" value="2"/>
</dbReference>
<dbReference type="GO" id="GO:0005524">
    <property type="term" value="F:ATP binding"/>
    <property type="evidence" value="ECO:0007669"/>
    <property type="project" value="UniProtKB-KW"/>
</dbReference>
<dbReference type="FunFam" id="3.40.50.300:FF:002861">
    <property type="entry name" value="Cell division control protein 48 homolog E"/>
    <property type="match status" value="1"/>
</dbReference>
<dbReference type="InterPro" id="IPR003959">
    <property type="entry name" value="ATPase_AAA_core"/>
</dbReference>
<evidence type="ECO:0000313" key="5">
    <source>
        <dbReference type="EMBL" id="GAJ00564.1"/>
    </source>
</evidence>
<sequence length="267" mass="29366">IFDEAKQNSPSIIFIDEIDSIAPKRSEVMGEVERRVVAQLLSNMDGLSQRGDVVVIGATNRVNSLDTALRRGGRFDREIEIGIPNKNGREEILLIHTRGMPLAEDVDLIHLASVTHGFVGADLEQFTKEAAMGAIRKILPQINLEEDTIPASVLSELKVTQDDFDDALLDIHPSALREVFVEIPNITWNDVGGLTREKKEIQHSIELPLKHPKFFAHMGAIQPKGILLYGPPGTGKTLLAKAVANETQANFISIKGPELLSKWVGES</sequence>
<dbReference type="PANTHER" id="PTHR23077">
    <property type="entry name" value="AAA-FAMILY ATPASE"/>
    <property type="match status" value="1"/>
</dbReference>
<feature type="domain" description="ATPase AAA-type core" evidence="3">
    <location>
        <begin position="1"/>
        <end position="82"/>
    </location>
</feature>
<organism evidence="5">
    <name type="scientific">marine sediment metagenome</name>
    <dbReference type="NCBI Taxonomy" id="412755"/>
    <lineage>
        <taxon>unclassified sequences</taxon>
        <taxon>metagenomes</taxon>
        <taxon>ecological metagenomes</taxon>
    </lineage>
</organism>
<dbReference type="PROSITE" id="PS00674">
    <property type="entry name" value="AAA"/>
    <property type="match status" value="1"/>
</dbReference>
<keyword evidence="1" id="KW-0547">Nucleotide-binding</keyword>
<dbReference type="InterPro" id="IPR027417">
    <property type="entry name" value="P-loop_NTPase"/>
</dbReference>
<dbReference type="InterPro" id="IPR041569">
    <property type="entry name" value="AAA_lid_3"/>
</dbReference>
<reference evidence="5" key="1">
    <citation type="journal article" date="2014" name="Front. Microbiol.">
        <title>High frequency of phylogenetically diverse reductive dehalogenase-homologous genes in deep subseafloor sedimentary metagenomes.</title>
        <authorList>
            <person name="Kawai M."/>
            <person name="Futagami T."/>
            <person name="Toyoda A."/>
            <person name="Takaki Y."/>
            <person name="Nishi S."/>
            <person name="Hori S."/>
            <person name="Arai W."/>
            <person name="Tsubouchi T."/>
            <person name="Morono Y."/>
            <person name="Uchiyama I."/>
            <person name="Ito T."/>
            <person name="Fujiyama A."/>
            <person name="Inagaki F."/>
            <person name="Takami H."/>
        </authorList>
    </citation>
    <scope>NUCLEOTIDE SEQUENCE</scope>
    <source>
        <strain evidence="5">Expedition CK06-06</strain>
    </source>
</reference>
<proteinExistence type="predicted"/>
<evidence type="ECO:0000256" key="1">
    <source>
        <dbReference type="ARBA" id="ARBA00022741"/>
    </source>
</evidence>
<dbReference type="AlphaFoldDB" id="X1T5Q9"/>
<dbReference type="InterPro" id="IPR003960">
    <property type="entry name" value="ATPase_AAA_CS"/>
</dbReference>
<protein>
    <recommendedName>
        <fullName evidence="6">AAA+ ATPase domain-containing protein</fullName>
    </recommendedName>
</protein>
<dbReference type="GO" id="GO:0016887">
    <property type="term" value="F:ATP hydrolysis activity"/>
    <property type="evidence" value="ECO:0007669"/>
    <property type="project" value="InterPro"/>
</dbReference>
<dbReference type="EMBL" id="BARW01022554">
    <property type="protein sequence ID" value="GAJ00564.1"/>
    <property type="molecule type" value="Genomic_DNA"/>
</dbReference>
<dbReference type="FunFam" id="1.10.8.60:FF:000057">
    <property type="entry name" value="AAA family ATPase, CDC48 subfamily"/>
    <property type="match status" value="1"/>
</dbReference>